<feature type="transmembrane region" description="Helical" evidence="8">
    <location>
        <begin position="6"/>
        <end position="29"/>
    </location>
</feature>
<evidence type="ECO:0000256" key="7">
    <source>
        <dbReference type="ARBA" id="ARBA00023303"/>
    </source>
</evidence>
<keyword evidence="2" id="KW-0813">Transport</keyword>
<sequence length="210" mass="24128">VLRLALPHVTLLFVSLLYAAFGGWVLTIIKYNDQTANDAELRKSFISTRDTFTRFVVSMNTSKSALLEDKFDEFVEDLYEVYSSNPFPWSRNFTGSIHSHPLSNVTWNLFFAATTLTSIGYGTDAPESYVGRVFCLVYLFFGIPLYLITLADLAKFCTEFTNKLYIDIIKWKHRMRRKYRRWKSGRARRDSVKVGQLIIAGGEDEVSIST</sequence>
<evidence type="ECO:0000256" key="4">
    <source>
        <dbReference type="ARBA" id="ARBA00022989"/>
    </source>
</evidence>
<dbReference type="GO" id="GO:0022841">
    <property type="term" value="F:potassium ion leak channel activity"/>
    <property type="evidence" value="ECO:0007669"/>
    <property type="project" value="TreeGrafter"/>
</dbReference>
<dbReference type="InterPro" id="IPR003280">
    <property type="entry name" value="2pore_dom_K_chnl"/>
</dbReference>
<evidence type="ECO:0000313" key="10">
    <source>
        <dbReference type="EMBL" id="KHJ88084.1"/>
    </source>
</evidence>
<feature type="transmembrane region" description="Helical" evidence="8">
    <location>
        <begin position="105"/>
        <end position="123"/>
    </location>
</feature>
<dbReference type="Proteomes" id="UP000053660">
    <property type="component" value="Unassembled WGS sequence"/>
</dbReference>
<evidence type="ECO:0000313" key="11">
    <source>
        <dbReference type="Proteomes" id="UP000053660"/>
    </source>
</evidence>
<evidence type="ECO:0000256" key="2">
    <source>
        <dbReference type="ARBA" id="ARBA00022448"/>
    </source>
</evidence>
<dbReference type="AlphaFoldDB" id="A0A0B1ST13"/>
<dbReference type="GO" id="GO:0030322">
    <property type="term" value="P:stabilization of membrane potential"/>
    <property type="evidence" value="ECO:0007669"/>
    <property type="project" value="TreeGrafter"/>
</dbReference>
<dbReference type="PANTHER" id="PTHR11003:SF73">
    <property type="entry name" value="FIBRONECTIN TYPE-III DOMAIN-CONTAINING PROTEIN"/>
    <property type="match status" value="1"/>
</dbReference>
<organism evidence="10 11">
    <name type="scientific">Oesophagostomum dentatum</name>
    <name type="common">Nodular worm</name>
    <dbReference type="NCBI Taxonomy" id="61180"/>
    <lineage>
        <taxon>Eukaryota</taxon>
        <taxon>Metazoa</taxon>
        <taxon>Ecdysozoa</taxon>
        <taxon>Nematoda</taxon>
        <taxon>Chromadorea</taxon>
        <taxon>Rhabditida</taxon>
        <taxon>Rhabditina</taxon>
        <taxon>Rhabditomorpha</taxon>
        <taxon>Strongyloidea</taxon>
        <taxon>Strongylidae</taxon>
        <taxon>Oesophagostomum</taxon>
    </lineage>
</organism>
<dbReference type="SUPFAM" id="SSF81324">
    <property type="entry name" value="Voltage-gated potassium channels"/>
    <property type="match status" value="1"/>
</dbReference>
<evidence type="ECO:0000259" key="9">
    <source>
        <dbReference type="Pfam" id="PF07885"/>
    </source>
</evidence>
<feature type="non-terminal residue" evidence="10">
    <location>
        <position position="1"/>
    </location>
</feature>
<reference evidence="10 11" key="1">
    <citation type="submission" date="2014-03" db="EMBL/GenBank/DDBJ databases">
        <title>Draft genome of the hookworm Oesophagostomum dentatum.</title>
        <authorList>
            <person name="Mitreva M."/>
        </authorList>
    </citation>
    <scope>NUCLEOTIDE SEQUENCE [LARGE SCALE GENOMIC DNA]</scope>
    <source>
        <strain evidence="10 11">OD-Hann</strain>
    </source>
</reference>
<name>A0A0B1ST13_OESDE</name>
<dbReference type="Gene3D" id="1.10.287.70">
    <property type="match status" value="1"/>
</dbReference>
<dbReference type="Pfam" id="PF07885">
    <property type="entry name" value="Ion_trans_2"/>
    <property type="match status" value="1"/>
</dbReference>
<gene>
    <name evidence="10" type="ORF">OESDEN_12126</name>
</gene>
<proteinExistence type="predicted"/>
<dbReference type="EMBL" id="KN556468">
    <property type="protein sequence ID" value="KHJ88084.1"/>
    <property type="molecule type" value="Genomic_DNA"/>
</dbReference>
<keyword evidence="3 8" id="KW-0812">Transmembrane</keyword>
<keyword evidence="4 8" id="KW-1133">Transmembrane helix</keyword>
<evidence type="ECO:0000256" key="6">
    <source>
        <dbReference type="ARBA" id="ARBA00023136"/>
    </source>
</evidence>
<dbReference type="GO" id="GO:0015271">
    <property type="term" value="F:outward rectifier potassium channel activity"/>
    <property type="evidence" value="ECO:0007669"/>
    <property type="project" value="TreeGrafter"/>
</dbReference>
<keyword evidence="5" id="KW-0406">Ion transport</keyword>
<evidence type="ECO:0000256" key="3">
    <source>
        <dbReference type="ARBA" id="ARBA00022692"/>
    </source>
</evidence>
<keyword evidence="11" id="KW-1185">Reference proteome</keyword>
<accession>A0A0B1ST13</accession>
<evidence type="ECO:0000256" key="5">
    <source>
        <dbReference type="ARBA" id="ARBA00023065"/>
    </source>
</evidence>
<protein>
    <submittedName>
        <fullName evidence="10">Ion channel</fullName>
    </submittedName>
</protein>
<keyword evidence="6 8" id="KW-0472">Membrane</keyword>
<comment type="subcellular location">
    <subcellularLocation>
        <location evidence="1">Membrane</location>
        <topology evidence="1">Multi-pass membrane protein</topology>
    </subcellularLocation>
</comment>
<dbReference type="PANTHER" id="PTHR11003">
    <property type="entry name" value="POTASSIUM CHANNEL, SUBFAMILY K"/>
    <property type="match status" value="1"/>
</dbReference>
<evidence type="ECO:0000256" key="8">
    <source>
        <dbReference type="SAM" id="Phobius"/>
    </source>
</evidence>
<evidence type="ECO:0000256" key="1">
    <source>
        <dbReference type="ARBA" id="ARBA00004141"/>
    </source>
</evidence>
<feature type="domain" description="Potassium channel" evidence="9">
    <location>
        <begin position="109"/>
        <end position="158"/>
    </location>
</feature>
<keyword evidence="7" id="KW-0407">Ion channel</keyword>
<feature type="transmembrane region" description="Helical" evidence="8">
    <location>
        <begin position="129"/>
        <end position="148"/>
    </location>
</feature>
<dbReference type="OrthoDB" id="8923679at2759"/>
<dbReference type="InterPro" id="IPR013099">
    <property type="entry name" value="K_chnl_dom"/>
</dbReference>
<dbReference type="GO" id="GO:0005886">
    <property type="term" value="C:plasma membrane"/>
    <property type="evidence" value="ECO:0007669"/>
    <property type="project" value="TreeGrafter"/>
</dbReference>